<evidence type="ECO:0000313" key="10">
    <source>
        <dbReference type="Proteomes" id="UP000001568"/>
    </source>
</evidence>
<evidence type="ECO:0000256" key="7">
    <source>
        <dbReference type="PIRSR" id="PIRSR601765-1"/>
    </source>
</evidence>
<dbReference type="Gramene" id="ABO93951">
    <property type="protein sequence ID" value="ABO93951"/>
    <property type="gene ID" value="OSTLU_8182"/>
</dbReference>
<dbReference type="InterPro" id="IPR001765">
    <property type="entry name" value="Carbonic_anhydrase"/>
</dbReference>
<dbReference type="Pfam" id="PF00484">
    <property type="entry name" value="Pro_CA"/>
    <property type="match status" value="1"/>
</dbReference>
<evidence type="ECO:0000256" key="8">
    <source>
        <dbReference type="RuleBase" id="RU003956"/>
    </source>
</evidence>
<keyword evidence="5 8" id="KW-0456">Lyase</keyword>
<dbReference type="AlphaFoldDB" id="A4RS13"/>
<dbReference type="EC" id="4.2.1.1" evidence="2 8"/>
<dbReference type="eggNOG" id="KOG1578">
    <property type="taxonomic scope" value="Eukaryota"/>
</dbReference>
<dbReference type="OMA" id="QCESCAR"/>
<dbReference type="GeneID" id="4999520"/>
<dbReference type="PANTHER" id="PTHR11002">
    <property type="entry name" value="CARBONIC ANHYDRASE"/>
    <property type="match status" value="1"/>
</dbReference>
<feature type="binding site" evidence="7">
    <location>
        <position position="77"/>
    </location>
    <ligand>
        <name>Zn(2+)</name>
        <dbReference type="ChEBI" id="CHEBI:29105"/>
    </ligand>
</feature>
<dbReference type="RefSeq" id="XP_001415659.1">
    <property type="nucleotide sequence ID" value="XM_001415622.1"/>
</dbReference>
<keyword evidence="3 7" id="KW-0479">Metal-binding</keyword>
<feature type="non-terminal residue" evidence="9">
    <location>
        <position position="185"/>
    </location>
</feature>
<dbReference type="EMBL" id="CP000581">
    <property type="protein sequence ID" value="ABO93951.1"/>
    <property type="molecule type" value="Genomic_DNA"/>
</dbReference>
<evidence type="ECO:0000256" key="3">
    <source>
        <dbReference type="ARBA" id="ARBA00022723"/>
    </source>
</evidence>
<evidence type="ECO:0000256" key="5">
    <source>
        <dbReference type="ARBA" id="ARBA00023239"/>
    </source>
</evidence>
<dbReference type="HOGENOM" id="CLU_053879_5_3_1"/>
<dbReference type="OrthoDB" id="10248475at2759"/>
<dbReference type="KEGG" id="olu:OSTLU_8182"/>
<protein>
    <recommendedName>
        <fullName evidence="2 8">Carbonic anhydrase</fullName>
        <ecNumber evidence="2 8">4.2.1.1</ecNumber>
    </recommendedName>
    <alternativeName>
        <fullName evidence="8">Carbonate dehydratase</fullName>
    </alternativeName>
</protein>
<dbReference type="GO" id="GO:0004089">
    <property type="term" value="F:carbonate dehydratase activity"/>
    <property type="evidence" value="ECO:0007669"/>
    <property type="project" value="UniProtKB-UniRule"/>
</dbReference>
<comment type="similarity">
    <text evidence="1 8">Belongs to the beta-class carbonic anhydrase family.</text>
</comment>
<evidence type="ECO:0000256" key="1">
    <source>
        <dbReference type="ARBA" id="ARBA00006217"/>
    </source>
</evidence>
<feature type="binding site" evidence="7">
    <location>
        <position position="14"/>
    </location>
    <ligand>
        <name>Zn(2+)</name>
        <dbReference type="ChEBI" id="CHEBI:29105"/>
    </ligand>
</feature>
<feature type="binding site" evidence="7">
    <location>
        <position position="12"/>
    </location>
    <ligand>
        <name>Zn(2+)</name>
        <dbReference type="ChEBI" id="CHEBI:29105"/>
    </ligand>
</feature>
<dbReference type="SMART" id="SM00947">
    <property type="entry name" value="Pro_CA"/>
    <property type="match status" value="1"/>
</dbReference>
<dbReference type="STRING" id="436017.A4RS13"/>
<evidence type="ECO:0000256" key="2">
    <source>
        <dbReference type="ARBA" id="ARBA00012925"/>
    </source>
</evidence>
<reference evidence="9 10" key="1">
    <citation type="journal article" date="2007" name="Proc. Natl. Acad. Sci. U.S.A.">
        <title>The tiny eukaryote Ostreococcus provides genomic insights into the paradox of plankton speciation.</title>
        <authorList>
            <person name="Palenik B."/>
            <person name="Grimwood J."/>
            <person name="Aerts A."/>
            <person name="Rouze P."/>
            <person name="Salamov A."/>
            <person name="Putnam N."/>
            <person name="Dupont C."/>
            <person name="Jorgensen R."/>
            <person name="Derelle E."/>
            <person name="Rombauts S."/>
            <person name="Zhou K."/>
            <person name="Otillar R."/>
            <person name="Merchant S.S."/>
            <person name="Podell S."/>
            <person name="Gaasterland T."/>
            <person name="Napoli C."/>
            <person name="Gendler K."/>
            <person name="Manuell A."/>
            <person name="Tai V."/>
            <person name="Vallon O."/>
            <person name="Piganeau G."/>
            <person name="Jancek S."/>
            <person name="Heijde M."/>
            <person name="Jabbari K."/>
            <person name="Bowler C."/>
            <person name="Lohr M."/>
            <person name="Robbens S."/>
            <person name="Werner G."/>
            <person name="Dubchak I."/>
            <person name="Pazour G.J."/>
            <person name="Ren Q."/>
            <person name="Paulsen I."/>
            <person name="Delwiche C."/>
            <person name="Schmutz J."/>
            <person name="Rokhsar D."/>
            <person name="Van de Peer Y."/>
            <person name="Moreau H."/>
            <person name="Grigoriev I.V."/>
        </authorList>
    </citation>
    <scope>NUCLEOTIDE SEQUENCE [LARGE SCALE GENOMIC DNA]</scope>
    <source>
        <strain evidence="9 10">CCE9901</strain>
    </source>
</reference>
<keyword evidence="10" id="KW-1185">Reference proteome</keyword>
<comment type="function">
    <text evidence="8">Reversible hydration of carbon dioxide.</text>
</comment>
<sequence>RGQNPRALVVACCDSRADPAIVFDTAPGDVFVVRNVANLVPPYTGVDFGHHGTCAAVEYSVAHLEVPLIVVMGHTQCGGAAAGLRKYGGDPNGDPAVFAANEATGEGFIGSWVALTKTSVREVCEKYDPDIRARMLEHELVRNSVRNLATFPFVRERMDKGTLEVIGAVFNVFDGTLTILDAETG</sequence>
<name>A4RS13_OSTLU</name>
<dbReference type="InterPro" id="IPR036874">
    <property type="entry name" value="Carbonic_anhydrase_sf"/>
</dbReference>
<comment type="catalytic activity">
    <reaction evidence="6 8">
        <text>hydrogencarbonate + H(+) = CO2 + H2O</text>
        <dbReference type="Rhea" id="RHEA:10748"/>
        <dbReference type="ChEBI" id="CHEBI:15377"/>
        <dbReference type="ChEBI" id="CHEBI:15378"/>
        <dbReference type="ChEBI" id="CHEBI:16526"/>
        <dbReference type="ChEBI" id="CHEBI:17544"/>
        <dbReference type="EC" id="4.2.1.1"/>
    </reaction>
</comment>
<evidence type="ECO:0000256" key="4">
    <source>
        <dbReference type="ARBA" id="ARBA00022833"/>
    </source>
</evidence>
<feature type="non-terminal residue" evidence="9">
    <location>
        <position position="1"/>
    </location>
</feature>
<gene>
    <name evidence="9" type="primary">CAH1</name>
    <name evidence="9" type="ORF">OSTLU_8182</name>
</gene>
<feature type="binding site" evidence="7">
    <location>
        <position position="74"/>
    </location>
    <ligand>
        <name>Zn(2+)</name>
        <dbReference type="ChEBI" id="CHEBI:29105"/>
    </ligand>
</feature>
<keyword evidence="4 7" id="KW-0862">Zinc</keyword>
<comment type="cofactor">
    <cofactor evidence="7">
        <name>Zn(2+)</name>
        <dbReference type="ChEBI" id="CHEBI:29105"/>
    </cofactor>
    <text evidence="7">Binds 1 zinc ion per subunit.</text>
</comment>
<accession>A4RS13</accession>
<dbReference type="PANTHER" id="PTHR11002:SF76">
    <property type="entry name" value="CARBONIC ANHYDRASE"/>
    <property type="match status" value="1"/>
</dbReference>
<dbReference type="SUPFAM" id="SSF53056">
    <property type="entry name" value="beta-carbonic anhydrase, cab"/>
    <property type="match status" value="1"/>
</dbReference>
<dbReference type="GO" id="GO:0008270">
    <property type="term" value="F:zinc ion binding"/>
    <property type="evidence" value="ECO:0007669"/>
    <property type="project" value="UniProtKB-UniRule"/>
</dbReference>
<proteinExistence type="inferred from homology"/>
<organism evidence="9 10">
    <name type="scientific">Ostreococcus lucimarinus (strain CCE9901)</name>
    <dbReference type="NCBI Taxonomy" id="436017"/>
    <lineage>
        <taxon>Eukaryota</taxon>
        <taxon>Viridiplantae</taxon>
        <taxon>Chlorophyta</taxon>
        <taxon>Mamiellophyceae</taxon>
        <taxon>Mamiellales</taxon>
        <taxon>Bathycoccaceae</taxon>
        <taxon>Ostreococcus</taxon>
    </lineage>
</organism>
<dbReference type="Proteomes" id="UP000001568">
    <property type="component" value="Chromosome 1"/>
</dbReference>
<dbReference type="Gene3D" id="3.40.1050.10">
    <property type="entry name" value="Carbonic anhydrase"/>
    <property type="match status" value="1"/>
</dbReference>
<evidence type="ECO:0000256" key="6">
    <source>
        <dbReference type="ARBA" id="ARBA00048348"/>
    </source>
</evidence>
<evidence type="ECO:0000313" key="9">
    <source>
        <dbReference type="EMBL" id="ABO93951.1"/>
    </source>
</evidence>